<comment type="caution">
    <text evidence="4">The sequence shown here is derived from an EMBL/GenBank/DDBJ whole genome shotgun (WGS) entry which is preliminary data.</text>
</comment>
<gene>
    <name evidence="4" type="ORF">A2W14_05470</name>
</gene>
<dbReference type="STRING" id="1798371.A2W14_05470"/>
<feature type="transmembrane region" description="Helical" evidence="2">
    <location>
        <begin position="20"/>
        <end position="40"/>
    </location>
</feature>
<dbReference type="AlphaFoldDB" id="A0A1F5YUI8"/>
<proteinExistence type="inferred from homology"/>
<feature type="domain" description="Cell envelope-related transcriptional attenuator" evidence="3">
    <location>
        <begin position="96"/>
        <end position="173"/>
    </location>
</feature>
<dbReference type="Proteomes" id="UP000176665">
    <property type="component" value="Unassembled WGS sequence"/>
</dbReference>
<dbReference type="PANTHER" id="PTHR33392:SF6">
    <property type="entry name" value="POLYISOPRENYL-TEICHOIC ACID--PEPTIDOGLYCAN TEICHOIC ACID TRANSFERASE TAGU"/>
    <property type="match status" value="1"/>
</dbReference>
<dbReference type="Gene3D" id="3.40.630.190">
    <property type="entry name" value="LCP protein"/>
    <property type="match status" value="1"/>
</dbReference>
<comment type="similarity">
    <text evidence="1">Belongs to the LytR/CpsA/Psr (LCP) family.</text>
</comment>
<evidence type="ECO:0000256" key="2">
    <source>
        <dbReference type="SAM" id="Phobius"/>
    </source>
</evidence>
<evidence type="ECO:0000313" key="4">
    <source>
        <dbReference type="EMBL" id="OGG03891.1"/>
    </source>
</evidence>
<sequence>MLNNFFYSYNELMHTFKKTIIYLFCLINLSYLVITFLPNINKVNLPIINPVSSATVLASKSSNTVMTDLEVSEEDYKEYNILLLGLDARKGDDRPRCDAIHIFSFSPATDYLRITSIPRGTRIELANVSTQSAYLANNCHLNGIENTINKIEKISDLEIDAYITVGFSQVLGILRSMNLPTSSTLQYLRNRRYGIGDYQRSHNQANFLKDMILSYFWQFYKLPVNFREFIFNTIDGNLDFSTANYLIEAFARKKIYLSSDNIILISKPERSKYVKEIHLEVENEEFTLGQNDEEYKTYQIEMETYLNNLIKTIENDVISGHKNRAYTKLKIPFNQKLWLQIDNEEVRDEIHYRLVEVYVNCVEDVEKSKYILEEYKNELKLFNKTKYLQKAEDLGKSG</sequence>
<protein>
    <recommendedName>
        <fullName evidence="3">Cell envelope-related transcriptional attenuator domain-containing protein</fullName>
    </recommendedName>
</protein>
<evidence type="ECO:0000259" key="3">
    <source>
        <dbReference type="Pfam" id="PF03816"/>
    </source>
</evidence>
<evidence type="ECO:0000313" key="5">
    <source>
        <dbReference type="Proteomes" id="UP000176665"/>
    </source>
</evidence>
<accession>A0A1F5YUI8</accession>
<organism evidence="4 5">
    <name type="scientific">Candidatus Gottesmanbacteria bacterium RBG_16_37_8</name>
    <dbReference type="NCBI Taxonomy" id="1798371"/>
    <lineage>
        <taxon>Bacteria</taxon>
        <taxon>Candidatus Gottesmaniibacteriota</taxon>
    </lineage>
</organism>
<keyword evidence="2" id="KW-0812">Transmembrane</keyword>
<dbReference type="PANTHER" id="PTHR33392">
    <property type="entry name" value="POLYISOPRENYL-TEICHOIC ACID--PEPTIDOGLYCAN TEICHOIC ACID TRANSFERASE TAGU"/>
    <property type="match status" value="1"/>
</dbReference>
<keyword evidence="2" id="KW-1133">Transmembrane helix</keyword>
<dbReference type="InterPro" id="IPR050922">
    <property type="entry name" value="LytR/CpsA/Psr_CW_biosynth"/>
</dbReference>
<evidence type="ECO:0000256" key="1">
    <source>
        <dbReference type="ARBA" id="ARBA00006068"/>
    </source>
</evidence>
<reference evidence="4 5" key="1">
    <citation type="journal article" date="2016" name="Nat. Commun.">
        <title>Thousands of microbial genomes shed light on interconnected biogeochemical processes in an aquifer system.</title>
        <authorList>
            <person name="Anantharaman K."/>
            <person name="Brown C.T."/>
            <person name="Hug L.A."/>
            <person name="Sharon I."/>
            <person name="Castelle C.J."/>
            <person name="Probst A.J."/>
            <person name="Thomas B.C."/>
            <person name="Singh A."/>
            <person name="Wilkins M.J."/>
            <person name="Karaoz U."/>
            <person name="Brodie E.L."/>
            <person name="Williams K.H."/>
            <person name="Hubbard S.S."/>
            <person name="Banfield J.F."/>
        </authorList>
    </citation>
    <scope>NUCLEOTIDE SEQUENCE [LARGE SCALE GENOMIC DNA]</scope>
</reference>
<name>A0A1F5YUI8_9BACT</name>
<dbReference type="InterPro" id="IPR004474">
    <property type="entry name" value="LytR_CpsA_psr"/>
</dbReference>
<keyword evidence="2" id="KW-0472">Membrane</keyword>
<dbReference type="Pfam" id="PF03816">
    <property type="entry name" value="LytR_cpsA_psr"/>
    <property type="match status" value="1"/>
</dbReference>
<dbReference type="EMBL" id="MFJA01000011">
    <property type="protein sequence ID" value="OGG03891.1"/>
    <property type="molecule type" value="Genomic_DNA"/>
</dbReference>